<feature type="compositionally biased region" description="Basic and acidic residues" evidence="1">
    <location>
        <begin position="105"/>
        <end position="114"/>
    </location>
</feature>
<feature type="compositionally biased region" description="Basic and acidic residues" evidence="1">
    <location>
        <begin position="53"/>
        <end position="71"/>
    </location>
</feature>
<feature type="region of interest" description="Disordered" evidence="1">
    <location>
        <begin position="93"/>
        <end position="114"/>
    </location>
</feature>
<dbReference type="EMBL" id="BMAO01039219">
    <property type="protein sequence ID" value="GFR29914.1"/>
    <property type="molecule type" value="Genomic_DNA"/>
</dbReference>
<feature type="region of interest" description="Disordered" evidence="1">
    <location>
        <begin position="36"/>
        <end position="71"/>
    </location>
</feature>
<gene>
    <name evidence="2" type="ORF">TNCT_58841</name>
</gene>
<dbReference type="AlphaFoldDB" id="A0A8X6IWU1"/>
<dbReference type="Proteomes" id="UP000887116">
    <property type="component" value="Unassembled WGS sequence"/>
</dbReference>
<keyword evidence="3" id="KW-1185">Reference proteome</keyword>
<reference evidence="2" key="1">
    <citation type="submission" date="2020-07" db="EMBL/GenBank/DDBJ databases">
        <title>Multicomponent nature underlies the extraordinary mechanical properties of spider dragline silk.</title>
        <authorList>
            <person name="Kono N."/>
            <person name="Nakamura H."/>
            <person name="Mori M."/>
            <person name="Yoshida Y."/>
            <person name="Ohtoshi R."/>
            <person name="Malay A.D."/>
            <person name="Moran D.A.P."/>
            <person name="Tomita M."/>
            <person name="Numata K."/>
            <person name="Arakawa K."/>
        </authorList>
    </citation>
    <scope>NUCLEOTIDE SEQUENCE</scope>
</reference>
<organism evidence="2 3">
    <name type="scientific">Trichonephila clavata</name>
    <name type="common">Joro spider</name>
    <name type="synonym">Nephila clavata</name>
    <dbReference type="NCBI Taxonomy" id="2740835"/>
    <lineage>
        <taxon>Eukaryota</taxon>
        <taxon>Metazoa</taxon>
        <taxon>Ecdysozoa</taxon>
        <taxon>Arthropoda</taxon>
        <taxon>Chelicerata</taxon>
        <taxon>Arachnida</taxon>
        <taxon>Araneae</taxon>
        <taxon>Araneomorphae</taxon>
        <taxon>Entelegynae</taxon>
        <taxon>Araneoidea</taxon>
        <taxon>Nephilidae</taxon>
        <taxon>Trichonephila</taxon>
    </lineage>
</organism>
<evidence type="ECO:0000313" key="2">
    <source>
        <dbReference type="EMBL" id="GFR29914.1"/>
    </source>
</evidence>
<comment type="caution">
    <text evidence="2">The sequence shown here is derived from an EMBL/GenBank/DDBJ whole genome shotgun (WGS) entry which is preliminary data.</text>
</comment>
<protein>
    <submittedName>
        <fullName evidence="2">Uncharacterized protein</fullName>
    </submittedName>
</protein>
<proteinExistence type="predicted"/>
<evidence type="ECO:0000313" key="3">
    <source>
        <dbReference type="Proteomes" id="UP000887116"/>
    </source>
</evidence>
<name>A0A8X6IWU1_TRICU</name>
<evidence type="ECO:0000256" key="1">
    <source>
        <dbReference type="SAM" id="MobiDB-lite"/>
    </source>
</evidence>
<accession>A0A8X6IWU1</accession>
<sequence>MSNTASNSRRHEEKDTQADAVIRAYRRRRLLAASQRGNATVVACRQRQSMQKVHTERSRRYAGKAERAPEYECQSKHAQRAICYNGRYSCVASTSPRNTSAGAPARHDHVTRTE</sequence>